<reference evidence="7 8" key="1">
    <citation type="submission" date="2017-04" db="EMBL/GenBank/DDBJ databases">
        <title>Novel microbial lineages endemic to geothermal iron-oxide mats fill important gaps in the evolutionary history of Archaea.</title>
        <authorList>
            <person name="Jay Z.J."/>
            <person name="Beam J.P."/>
            <person name="Dlakic M."/>
            <person name="Rusch D.B."/>
            <person name="Kozubal M.A."/>
            <person name="Inskeep W.P."/>
        </authorList>
    </citation>
    <scope>NUCLEOTIDE SEQUENCE [LARGE SCALE GENOMIC DNA]</scope>
    <source>
        <strain evidence="7">BE_D</strain>
    </source>
</reference>
<name>A0A2R6CBT7_9ARCH</name>
<evidence type="ECO:0000313" key="8">
    <source>
        <dbReference type="Proteomes" id="UP000242015"/>
    </source>
</evidence>
<evidence type="ECO:0000313" key="7">
    <source>
        <dbReference type="EMBL" id="PSO08216.1"/>
    </source>
</evidence>
<comment type="similarity">
    <text evidence="1">Belongs to the bacterial solute-binding protein 5 family.</text>
</comment>
<dbReference type="InterPro" id="IPR000914">
    <property type="entry name" value="SBP_5_dom"/>
</dbReference>
<feature type="compositionally biased region" description="Low complexity" evidence="4">
    <location>
        <begin position="54"/>
        <end position="77"/>
    </location>
</feature>
<protein>
    <recommendedName>
        <fullName evidence="6">Solute-binding protein family 5 domain-containing protein</fullName>
    </recommendedName>
</protein>
<dbReference type="InterPro" id="IPR030678">
    <property type="entry name" value="Peptide/Ni-bd"/>
</dbReference>
<dbReference type="GO" id="GO:0015833">
    <property type="term" value="P:peptide transport"/>
    <property type="evidence" value="ECO:0007669"/>
    <property type="project" value="TreeGrafter"/>
</dbReference>
<dbReference type="SUPFAM" id="SSF53850">
    <property type="entry name" value="Periplasmic binding protein-like II"/>
    <property type="match status" value="1"/>
</dbReference>
<feature type="domain" description="Solute-binding protein family 5" evidence="6">
    <location>
        <begin position="140"/>
        <end position="598"/>
    </location>
</feature>
<keyword evidence="3" id="KW-0732">Signal</keyword>
<gene>
    <name evidence="7" type="ORF">B9Q04_06720</name>
</gene>
<dbReference type="GO" id="GO:1904680">
    <property type="term" value="F:peptide transmembrane transporter activity"/>
    <property type="evidence" value="ECO:0007669"/>
    <property type="project" value="TreeGrafter"/>
</dbReference>
<dbReference type="GO" id="GO:0042597">
    <property type="term" value="C:periplasmic space"/>
    <property type="evidence" value="ECO:0007669"/>
    <property type="project" value="UniProtKB-ARBA"/>
</dbReference>
<accession>A0A2R6CBT7</accession>
<dbReference type="Proteomes" id="UP000242015">
    <property type="component" value="Unassembled WGS sequence"/>
</dbReference>
<dbReference type="Pfam" id="PF00496">
    <property type="entry name" value="SBP_bac_5"/>
    <property type="match status" value="1"/>
</dbReference>
<comment type="caution">
    <text evidence="7">The sequence shown here is derived from an EMBL/GenBank/DDBJ whole genome shotgun (WGS) entry which is preliminary data.</text>
</comment>
<feature type="region of interest" description="Disordered" evidence="4">
    <location>
        <begin position="53"/>
        <end position="77"/>
    </location>
</feature>
<evidence type="ECO:0000256" key="5">
    <source>
        <dbReference type="SAM" id="Phobius"/>
    </source>
</evidence>
<evidence type="ECO:0000259" key="6">
    <source>
        <dbReference type="Pfam" id="PF00496"/>
    </source>
</evidence>
<organism evidence="7 8">
    <name type="scientific">Candidatus Marsarchaeota G2 archaeon BE_D</name>
    <dbReference type="NCBI Taxonomy" id="1978158"/>
    <lineage>
        <taxon>Archaea</taxon>
        <taxon>Candidatus Marsarchaeota</taxon>
        <taxon>Candidatus Marsarchaeota group 2</taxon>
    </lineage>
</organism>
<dbReference type="Gene3D" id="3.10.105.10">
    <property type="entry name" value="Dipeptide-binding Protein, Domain 3"/>
    <property type="match status" value="1"/>
</dbReference>
<keyword evidence="5" id="KW-1133">Transmembrane helix</keyword>
<dbReference type="PANTHER" id="PTHR30290:SF9">
    <property type="entry name" value="OLIGOPEPTIDE-BINDING PROTEIN APPA"/>
    <property type="match status" value="1"/>
</dbReference>
<keyword evidence="5" id="KW-0472">Membrane</keyword>
<evidence type="ECO:0000256" key="1">
    <source>
        <dbReference type="ARBA" id="ARBA00005695"/>
    </source>
</evidence>
<keyword evidence="2" id="KW-0813">Transport</keyword>
<dbReference type="PIRSF" id="PIRSF002741">
    <property type="entry name" value="MppA"/>
    <property type="match status" value="1"/>
</dbReference>
<dbReference type="AlphaFoldDB" id="A0A2R6CBT7"/>
<dbReference type="EMBL" id="NEXF01000120">
    <property type="protein sequence ID" value="PSO08216.1"/>
    <property type="molecule type" value="Genomic_DNA"/>
</dbReference>
<feature type="transmembrane region" description="Helical" evidence="5">
    <location>
        <begin position="29"/>
        <end position="50"/>
    </location>
</feature>
<keyword evidence="5" id="KW-0812">Transmembrane</keyword>
<evidence type="ECO:0000256" key="4">
    <source>
        <dbReference type="SAM" id="MobiDB-lite"/>
    </source>
</evidence>
<evidence type="ECO:0000256" key="3">
    <source>
        <dbReference type="ARBA" id="ARBA00022729"/>
    </source>
</evidence>
<dbReference type="InterPro" id="IPR039424">
    <property type="entry name" value="SBP_5"/>
</dbReference>
<proteinExistence type="inferred from homology"/>
<sequence>MSSCLRQSSFEVMVILVVYSNKGRGVSKFAALIIVVVLVAAVAVGVGFGLRHQPSAASTTSSSTSTSSSPTTSTTVSSSTTSVSAVTIAPLNTSVLVDDSPTYSPDSLDPASAFVSTDGTVLTNVFQELVEYNGTDFLHVVPVLASSYNISANSETYTFTLRHNITFSNGDPVNAFTVWFSFVRELYEGQAVGIANYAELTVNLSTVSQTGLDLPWGLRHAIQSVTGLPAVSDVNTTISVLNNMLSNFNPNNLTQVRIMEYPDQAYVVLGEYTFAIRLLKPYNYLLLDIANWWGAIVDPRYVDAHGGVQANHVNQFFSSNGGPGTGPYMVKSISTGFSYIVLQANPHYWANGQSGVPIVAQPPRIPVVIINYGATQNDVLEGFDTNRVQIAYTPIPSFNQLYSSYMYRSSVPFKDIFSDYGFQPLETGFQMNTQKFPTNITDFRLAVVHAVNLTQILDTLYVFNGSVLGQLYLGPVSPQFPTIYNPGHLPLYSYNVSLAEYYLNISGWEGGFHVVTPSGTILGNPSAPLLQPLTIYTIAPESPFESTENLIIQQDLEQIGVSVSIQPVTAAVYTTWSTPQSTPNFFTPVYWVPDWPDPIFQELVAFITPLDSMGDWMNISWVNQVAEQLPFVTNSTQLIQEVSELYNVTYWYAPFIWLPNSASYLFIQPYVHGVMYNEFVYYWYNTMYYQPYT</sequence>
<evidence type="ECO:0000256" key="2">
    <source>
        <dbReference type="ARBA" id="ARBA00022448"/>
    </source>
</evidence>
<dbReference type="PANTHER" id="PTHR30290">
    <property type="entry name" value="PERIPLASMIC BINDING COMPONENT OF ABC TRANSPORTER"/>
    <property type="match status" value="1"/>
</dbReference>
<dbReference type="GO" id="GO:0043190">
    <property type="term" value="C:ATP-binding cassette (ABC) transporter complex"/>
    <property type="evidence" value="ECO:0007669"/>
    <property type="project" value="InterPro"/>
</dbReference>
<dbReference type="Gene3D" id="3.40.190.10">
    <property type="entry name" value="Periplasmic binding protein-like II"/>
    <property type="match status" value="1"/>
</dbReference>